<comment type="caution">
    <text evidence="1">The sequence shown here is derived from an EMBL/GenBank/DDBJ whole genome shotgun (WGS) entry which is preliminary data.</text>
</comment>
<dbReference type="Proteomes" id="UP001062846">
    <property type="component" value="Chromosome 9"/>
</dbReference>
<keyword evidence="2" id="KW-1185">Reference proteome</keyword>
<dbReference type="EMBL" id="CM046396">
    <property type="protein sequence ID" value="KAI8540476.1"/>
    <property type="molecule type" value="Genomic_DNA"/>
</dbReference>
<proteinExistence type="predicted"/>
<reference evidence="1" key="1">
    <citation type="submission" date="2022-02" db="EMBL/GenBank/DDBJ databases">
        <title>Plant Genome Project.</title>
        <authorList>
            <person name="Zhang R.-G."/>
        </authorList>
    </citation>
    <scope>NUCLEOTIDE SEQUENCE</scope>
    <source>
        <strain evidence="1">AT1</strain>
    </source>
</reference>
<protein>
    <submittedName>
        <fullName evidence="1">Uncharacterized protein</fullName>
    </submittedName>
</protein>
<name>A0ACC0MHF0_RHOML</name>
<evidence type="ECO:0000313" key="1">
    <source>
        <dbReference type="EMBL" id="KAI8540476.1"/>
    </source>
</evidence>
<gene>
    <name evidence="1" type="ORF">RHMOL_Rhmol09G0266900</name>
</gene>
<accession>A0ACC0MHF0</accession>
<sequence>MSTLEGGYSGMQRSHFDTLYYGEYLNYGPGPAVGQRVNLPGYWVINSTVQASKFTVAQFIFGSSWLSSTGVAYLAGLSI</sequence>
<organism evidence="1 2">
    <name type="scientific">Rhododendron molle</name>
    <name type="common">Chinese azalea</name>
    <name type="synonym">Azalea mollis</name>
    <dbReference type="NCBI Taxonomy" id="49168"/>
    <lineage>
        <taxon>Eukaryota</taxon>
        <taxon>Viridiplantae</taxon>
        <taxon>Streptophyta</taxon>
        <taxon>Embryophyta</taxon>
        <taxon>Tracheophyta</taxon>
        <taxon>Spermatophyta</taxon>
        <taxon>Magnoliopsida</taxon>
        <taxon>eudicotyledons</taxon>
        <taxon>Gunneridae</taxon>
        <taxon>Pentapetalae</taxon>
        <taxon>asterids</taxon>
        <taxon>Ericales</taxon>
        <taxon>Ericaceae</taxon>
        <taxon>Ericoideae</taxon>
        <taxon>Rhodoreae</taxon>
        <taxon>Rhododendron</taxon>
    </lineage>
</organism>
<evidence type="ECO:0000313" key="2">
    <source>
        <dbReference type="Proteomes" id="UP001062846"/>
    </source>
</evidence>